<dbReference type="KEGG" id="gtr:GLOTRDRAFT_99776"/>
<evidence type="ECO:0000313" key="1">
    <source>
        <dbReference type="EMBL" id="EPQ56766.1"/>
    </source>
</evidence>
<dbReference type="RefSeq" id="XP_007865437.1">
    <property type="nucleotide sequence ID" value="XM_007867246.1"/>
</dbReference>
<gene>
    <name evidence="1" type="ORF">GLOTRDRAFT_99776</name>
</gene>
<sequence length="64" mass="7159">MPREGEHNLHYREELQFLVWIMAGKQARALAGGRERCTGIVISAATTGYEAREDSIRVCGVKII</sequence>
<proteinExistence type="predicted"/>
<name>S7QA32_GLOTA</name>
<protein>
    <submittedName>
        <fullName evidence="1">Uncharacterized protein</fullName>
    </submittedName>
</protein>
<keyword evidence="2" id="KW-1185">Reference proteome</keyword>
<accession>S7QA32</accession>
<dbReference type="Proteomes" id="UP000030669">
    <property type="component" value="Unassembled WGS sequence"/>
</dbReference>
<dbReference type="HOGENOM" id="CLU_2867851_0_0_1"/>
<dbReference type="GeneID" id="19310097"/>
<dbReference type="AlphaFoldDB" id="S7QA32"/>
<reference evidence="1 2" key="1">
    <citation type="journal article" date="2012" name="Science">
        <title>The Paleozoic origin of enzymatic lignin decomposition reconstructed from 31 fungal genomes.</title>
        <authorList>
            <person name="Floudas D."/>
            <person name="Binder M."/>
            <person name="Riley R."/>
            <person name="Barry K."/>
            <person name="Blanchette R.A."/>
            <person name="Henrissat B."/>
            <person name="Martinez A.T."/>
            <person name="Otillar R."/>
            <person name="Spatafora J.W."/>
            <person name="Yadav J.S."/>
            <person name="Aerts A."/>
            <person name="Benoit I."/>
            <person name="Boyd A."/>
            <person name="Carlson A."/>
            <person name="Copeland A."/>
            <person name="Coutinho P.M."/>
            <person name="de Vries R.P."/>
            <person name="Ferreira P."/>
            <person name="Findley K."/>
            <person name="Foster B."/>
            <person name="Gaskell J."/>
            <person name="Glotzer D."/>
            <person name="Gorecki P."/>
            <person name="Heitman J."/>
            <person name="Hesse C."/>
            <person name="Hori C."/>
            <person name="Igarashi K."/>
            <person name="Jurgens J.A."/>
            <person name="Kallen N."/>
            <person name="Kersten P."/>
            <person name="Kohler A."/>
            <person name="Kuees U."/>
            <person name="Kumar T.K.A."/>
            <person name="Kuo A."/>
            <person name="LaButti K."/>
            <person name="Larrondo L.F."/>
            <person name="Lindquist E."/>
            <person name="Ling A."/>
            <person name="Lombard V."/>
            <person name="Lucas S."/>
            <person name="Lundell T."/>
            <person name="Martin R."/>
            <person name="McLaughlin D.J."/>
            <person name="Morgenstern I."/>
            <person name="Morin E."/>
            <person name="Murat C."/>
            <person name="Nagy L.G."/>
            <person name="Nolan M."/>
            <person name="Ohm R.A."/>
            <person name="Patyshakuliyeva A."/>
            <person name="Rokas A."/>
            <person name="Ruiz-Duenas F.J."/>
            <person name="Sabat G."/>
            <person name="Salamov A."/>
            <person name="Samejima M."/>
            <person name="Schmutz J."/>
            <person name="Slot J.C."/>
            <person name="St John F."/>
            <person name="Stenlid J."/>
            <person name="Sun H."/>
            <person name="Sun S."/>
            <person name="Syed K."/>
            <person name="Tsang A."/>
            <person name="Wiebenga A."/>
            <person name="Young D."/>
            <person name="Pisabarro A."/>
            <person name="Eastwood D.C."/>
            <person name="Martin F."/>
            <person name="Cullen D."/>
            <person name="Grigoriev I.V."/>
            <person name="Hibbett D.S."/>
        </authorList>
    </citation>
    <scope>NUCLEOTIDE SEQUENCE [LARGE SCALE GENOMIC DNA]</scope>
    <source>
        <strain evidence="1 2">ATCC 11539</strain>
    </source>
</reference>
<organism evidence="1 2">
    <name type="scientific">Gloeophyllum trabeum (strain ATCC 11539 / FP-39264 / Madison 617)</name>
    <name type="common">Brown rot fungus</name>
    <dbReference type="NCBI Taxonomy" id="670483"/>
    <lineage>
        <taxon>Eukaryota</taxon>
        <taxon>Fungi</taxon>
        <taxon>Dikarya</taxon>
        <taxon>Basidiomycota</taxon>
        <taxon>Agaricomycotina</taxon>
        <taxon>Agaricomycetes</taxon>
        <taxon>Gloeophyllales</taxon>
        <taxon>Gloeophyllaceae</taxon>
        <taxon>Gloeophyllum</taxon>
    </lineage>
</organism>
<dbReference type="EMBL" id="KB469300">
    <property type="protein sequence ID" value="EPQ56766.1"/>
    <property type="molecule type" value="Genomic_DNA"/>
</dbReference>
<evidence type="ECO:0000313" key="2">
    <source>
        <dbReference type="Proteomes" id="UP000030669"/>
    </source>
</evidence>